<feature type="non-terminal residue" evidence="3">
    <location>
        <position position="251"/>
    </location>
</feature>
<evidence type="ECO:0000313" key="4">
    <source>
        <dbReference type="Proteomes" id="UP001151699"/>
    </source>
</evidence>
<dbReference type="Gene3D" id="2.60.40.10">
    <property type="entry name" value="Immunoglobulins"/>
    <property type="match status" value="3"/>
</dbReference>
<dbReference type="PANTHER" id="PTHR23278:SF31">
    <property type="entry name" value="SIDESTEP II, ISOFORM A"/>
    <property type="match status" value="1"/>
</dbReference>
<dbReference type="EMBL" id="WJQU01000001">
    <property type="protein sequence ID" value="KAJ6649529.1"/>
    <property type="molecule type" value="Genomic_DNA"/>
</dbReference>
<keyword evidence="4" id="KW-1185">Reference proteome</keyword>
<dbReference type="SMART" id="SM00408">
    <property type="entry name" value="IGc2"/>
    <property type="match status" value="2"/>
</dbReference>
<dbReference type="InterPro" id="IPR013783">
    <property type="entry name" value="Ig-like_fold"/>
</dbReference>
<feature type="domain" description="Ig-like" evidence="2">
    <location>
        <begin position="150"/>
        <end position="225"/>
    </location>
</feature>
<evidence type="ECO:0000256" key="1">
    <source>
        <dbReference type="SAM" id="MobiDB-lite"/>
    </source>
</evidence>
<dbReference type="AlphaFoldDB" id="A0A9Q0NFZ1"/>
<dbReference type="CDD" id="cd00096">
    <property type="entry name" value="Ig"/>
    <property type="match status" value="1"/>
</dbReference>
<dbReference type="Pfam" id="PF13927">
    <property type="entry name" value="Ig_3"/>
    <property type="match status" value="2"/>
</dbReference>
<accession>A0A9Q0NFZ1</accession>
<feature type="domain" description="Ig-like" evidence="2">
    <location>
        <begin position="52"/>
        <end position="139"/>
    </location>
</feature>
<dbReference type="PROSITE" id="PS50835">
    <property type="entry name" value="IG_LIKE"/>
    <property type="match status" value="2"/>
</dbReference>
<dbReference type="Proteomes" id="UP001151699">
    <property type="component" value="Chromosome A"/>
</dbReference>
<sequence length="251" mass="28266">MQDETLNNTTRSELSFVPSTEDDGKSITCRAENPKVTGLFLETTWKLDVVYPPIVTLRLGSTLSPDDIKDGDDVYFECHVQANPQWRKLYWLHDGIVLAHNTTARVIRSNQSLVLQKVTRQSSGNYSCSAINAEGETVSNQLELRVKYAPLCVTDKVVIVGAFRGENLNIYCEVQADPPPRSFRWKFNNSGETLDVGKERFHRNGSTSILQYTPVTDQDYGTLSCWGQNEVGLQKHPCMFQIVLAGKFKNN</sequence>
<name>A0A9Q0NFZ1_9DIPT</name>
<protein>
    <submittedName>
        <fullName evidence="3">B-cell receptor CD22</fullName>
    </submittedName>
</protein>
<feature type="region of interest" description="Disordered" evidence="1">
    <location>
        <begin position="1"/>
        <end position="25"/>
    </location>
</feature>
<dbReference type="InterPro" id="IPR003599">
    <property type="entry name" value="Ig_sub"/>
</dbReference>
<proteinExistence type="predicted"/>
<comment type="caution">
    <text evidence="3">The sequence shown here is derived from an EMBL/GenBank/DDBJ whole genome shotgun (WGS) entry which is preliminary data.</text>
</comment>
<dbReference type="PANTHER" id="PTHR23278">
    <property type="entry name" value="SIDESTEP PROTEIN"/>
    <property type="match status" value="1"/>
</dbReference>
<evidence type="ECO:0000259" key="2">
    <source>
        <dbReference type="PROSITE" id="PS50835"/>
    </source>
</evidence>
<feature type="compositionally biased region" description="Polar residues" evidence="1">
    <location>
        <begin position="1"/>
        <end position="13"/>
    </location>
</feature>
<dbReference type="InterPro" id="IPR007110">
    <property type="entry name" value="Ig-like_dom"/>
</dbReference>
<dbReference type="InterPro" id="IPR036179">
    <property type="entry name" value="Ig-like_dom_sf"/>
</dbReference>
<gene>
    <name evidence="3" type="primary">CD22_0</name>
    <name evidence="3" type="ORF">Bhyg_04764</name>
</gene>
<dbReference type="InterPro" id="IPR003598">
    <property type="entry name" value="Ig_sub2"/>
</dbReference>
<evidence type="ECO:0000313" key="3">
    <source>
        <dbReference type="EMBL" id="KAJ6649529.1"/>
    </source>
</evidence>
<dbReference type="SUPFAM" id="SSF48726">
    <property type="entry name" value="Immunoglobulin"/>
    <property type="match status" value="3"/>
</dbReference>
<organism evidence="3 4">
    <name type="scientific">Pseudolycoriella hygida</name>
    <dbReference type="NCBI Taxonomy" id="35572"/>
    <lineage>
        <taxon>Eukaryota</taxon>
        <taxon>Metazoa</taxon>
        <taxon>Ecdysozoa</taxon>
        <taxon>Arthropoda</taxon>
        <taxon>Hexapoda</taxon>
        <taxon>Insecta</taxon>
        <taxon>Pterygota</taxon>
        <taxon>Neoptera</taxon>
        <taxon>Endopterygota</taxon>
        <taxon>Diptera</taxon>
        <taxon>Nematocera</taxon>
        <taxon>Sciaroidea</taxon>
        <taxon>Sciaridae</taxon>
        <taxon>Pseudolycoriella</taxon>
    </lineage>
</organism>
<dbReference type="SMART" id="SM00409">
    <property type="entry name" value="IG"/>
    <property type="match status" value="2"/>
</dbReference>
<reference evidence="3" key="1">
    <citation type="submission" date="2022-07" db="EMBL/GenBank/DDBJ databases">
        <authorList>
            <person name="Trinca V."/>
            <person name="Uliana J.V.C."/>
            <person name="Torres T.T."/>
            <person name="Ward R.J."/>
            <person name="Monesi N."/>
        </authorList>
    </citation>
    <scope>NUCLEOTIDE SEQUENCE</scope>
    <source>
        <strain evidence="3">HSMRA1968</strain>
        <tissue evidence="3">Whole embryos</tissue>
    </source>
</reference>
<keyword evidence="3" id="KW-0675">Receptor</keyword>